<dbReference type="PANTHER" id="PTHR27008:SF585">
    <property type="entry name" value="PROTEIN KINASE DOMAIN-CONTAINING PROTEIN"/>
    <property type="match status" value="1"/>
</dbReference>
<feature type="transmembrane region" description="Helical" evidence="21">
    <location>
        <begin position="909"/>
        <end position="930"/>
    </location>
</feature>
<keyword evidence="10" id="KW-0677">Repeat</keyword>
<comment type="subcellular location">
    <subcellularLocation>
        <location evidence="1">Cell membrane</location>
        <topology evidence="1">Single-pass membrane protein</topology>
    </subcellularLocation>
</comment>
<dbReference type="Gene3D" id="3.80.10.10">
    <property type="entry name" value="Ribonuclease Inhibitor"/>
    <property type="match status" value="4"/>
</dbReference>
<dbReference type="Pfam" id="PF07714">
    <property type="entry name" value="PK_Tyr_Ser-Thr"/>
    <property type="match status" value="2"/>
</dbReference>
<dbReference type="Proteomes" id="UP000235220">
    <property type="component" value="Chromosome 4"/>
</dbReference>
<dbReference type="InterPro" id="IPR001611">
    <property type="entry name" value="Leu-rich_rpt"/>
</dbReference>
<evidence type="ECO:0000256" key="5">
    <source>
        <dbReference type="ARBA" id="ARBA00022553"/>
    </source>
</evidence>
<dbReference type="SMART" id="SM00365">
    <property type="entry name" value="LRR_SD22"/>
    <property type="match status" value="9"/>
</dbReference>
<evidence type="ECO:0000256" key="4">
    <source>
        <dbReference type="ARBA" id="ARBA00022527"/>
    </source>
</evidence>
<dbReference type="PROSITE" id="PS50011">
    <property type="entry name" value="PROTEIN_KINASE_DOM"/>
    <property type="match status" value="2"/>
</dbReference>
<dbReference type="InterPro" id="IPR008271">
    <property type="entry name" value="Ser/Thr_kinase_AS"/>
</dbReference>
<dbReference type="InterPro" id="IPR003591">
    <property type="entry name" value="Leu-rich_rpt_typical-subtyp"/>
</dbReference>
<dbReference type="PANTHER" id="PTHR27008">
    <property type="entry name" value="OS04G0122200 PROTEIN"/>
    <property type="match status" value="1"/>
</dbReference>
<protein>
    <recommendedName>
        <fullName evidence="2">non-specific serine/threonine protein kinase</fullName>
        <ecNumber evidence="2">2.7.11.1</ecNumber>
    </recommendedName>
</protein>
<evidence type="ECO:0000256" key="7">
    <source>
        <dbReference type="ARBA" id="ARBA00022679"/>
    </source>
</evidence>
<dbReference type="GO" id="GO:0005524">
    <property type="term" value="F:ATP binding"/>
    <property type="evidence" value="ECO:0007669"/>
    <property type="project" value="UniProtKB-UniRule"/>
</dbReference>
<dbReference type="Pfam" id="PF13516">
    <property type="entry name" value="LRR_6"/>
    <property type="match status" value="1"/>
</dbReference>
<dbReference type="Gene3D" id="3.30.200.20">
    <property type="entry name" value="Phosphorylase Kinase, domain 1"/>
    <property type="match status" value="2"/>
</dbReference>
<dbReference type="KEGG" id="jre:109015190"/>
<keyword evidence="9" id="KW-0732">Signal</keyword>
<accession>A0A6P9ECP2</accession>
<keyword evidence="3" id="KW-1003">Cell membrane</keyword>
<evidence type="ECO:0000256" key="18">
    <source>
        <dbReference type="ARBA" id="ARBA00047899"/>
    </source>
</evidence>
<evidence type="ECO:0000256" key="13">
    <source>
        <dbReference type="ARBA" id="ARBA00022840"/>
    </source>
</evidence>
<dbReference type="InterPro" id="IPR000719">
    <property type="entry name" value="Prot_kinase_dom"/>
</dbReference>
<feature type="domain" description="Protein kinase" evidence="22">
    <location>
        <begin position="43"/>
        <end position="319"/>
    </location>
</feature>
<dbReference type="PROSITE" id="PS51450">
    <property type="entry name" value="LRR"/>
    <property type="match status" value="3"/>
</dbReference>
<sequence length="1252" mass="139482">MATYAKKRGKKRNSKSPAQADVYPLVTWRRISHQQLVQATNGFNSNNLLGEGCFGSVYQGTLSDGMNIAIKIVNLQVKGPFKSFDAKCEVLRNICHRNLVKIITICSNIDFKALVLEYMPNGNLKKWLHSQDHYLNILQRLNIMIDIASTLEYLHHGHSTTIIYCDLKPSNVLLDEEMVAHVADFGMAKLLDDRDSKMQTMTLAALGYMAPGEKQIGVEVGNLGNPGFCSLGVICGSKHLRVKALNLSYMGLVGTIPPHIGNLSFLVSLSIRNNSFHGSFPNELSHLTRLKIFNFGFNELSGEIPSWIGLLKNLQSLYLYGNNFIGTIPPSLSNISSLQVISLGYNQLSGTIPSSIFKISSLQKIYLGANKLSGPMSSIFFNISSLQNIELGKNMLYGGLSTHMFDYLPNLQYLSISSNQLSGELPKIGNLTMLTNLNLGENKFKGKLPPEIGNLTMLTELYLDDNKFEGLIPYQIGNLQNLEVFEIGANGFFGTIPFGIFNISTLRWLGMGANNLSGHLPSNMGLFLPNLQRLFLGVNKLSGTIPNSISNTSQLALVDLSWNSFSGIIPKLLGNLRSLQVLDLGFNDLTVESLELSIFSYFSNCINLVYLALSKNHLNGFLPKSIGNLSLSLQTLYLYDCKLKGSIPIEIGNLSGLTTLTLSSNELRGLVPTTIGSLRMLQSLGLDGNRLKGTIPTELCYLRRLFELFLVGNDLSGHIPRCIDNMTSLRALYLGFNQLTSMIPLSLWRLTDLLEVDFSSNSLSGSLSSEIEKMKVLRRLNLSRNQLSGEIPKTIGGLKDLTNLSLAINRLQGSIPESFGELVSLEFLDLSDNNLSGEIPKSLERLHYLKYLNLSFNKLQGEIPTSGPFQNFSATSFMSNNALCGATRLKVPPCKEGDPRRKKTKWSHMLRYVLPTIGFIMLVVTLAFAWRKWKKWNPKSPARADLYPLVTWRRISHQQLVQATNGFNSNNLLGEGSFGSVYQGTLSDGMNIAIKIMNLQVKGAFKSFDAECEVLRNIRHRNLVKIITICSNIDFKALVLEYMHNGNLEKWLHSQDHYLNILQRLNIMIDIASALEYLHHGYSTTIIHCDLKPSNVLLDEEMVAHVADFGMAKLLDDRDSMMHTMTLATFGYMAPEYGLEGVVSTRGDVYSYGILLMETFTRKKPTDSMFIGELTLKRWVDESLLTSILDIVDANLLRNEKERAAMEDCISSVMRLALDCCAESPTQRIDIKNISAKLNKVKLKFVLDSRRG</sequence>
<dbReference type="GeneID" id="109015190"/>
<evidence type="ECO:0000256" key="11">
    <source>
        <dbReference type="ARBA" id="ARBA00022741"/>
    </source>
</evidence>
<evidence type="ECO:0000256" key="20">
    <source>
        <dbReference type="PROSITE-ProRule" id="PRU10141"/>
    </source>
</evidence>
<dbReference type="FunFam" id="1.10.510.10:FF:000358">
    <property type="entry name" value="Putative leucine-rich repeat receptor-like serine/threonine-protein kinase"/>
    <property type="match status" value="1"/>
</dbReference>
<dbReference type="EC" id="2.7.11.1" evidence="2"/>
<keyword evidence="17" id="KW-0325">Glycoprotein</keyword>
<evidence type="ECO:0000256" key="12">
    <source>
        <dbReference type="ARBA" id="ARBA00022777"/>
    </source>
</evidence>
<dbReference type="InterPro" id="IPR017441">
    <property type="entry name" value="Protein_kinase_ATP_BS"/>
</dbReference>
<proteinExistence type="predicted"/>
<dbReference type="PROSITE" id="PS00108">
    <property type="entry name" value="PROTEIN_KINASE_ST"/>
    <property type="match status" value="2"/>
</dbReference>
<dbReference type="GO" id="GO:0005886">
    <property type="term" value="C:plasma membrane"/>
    <property type="evidence" value="ECO:0007669"/>
    <property type="project" value="UniProtKB-SubCell"/>
</dbReference>
<comment type="catalytic activity">
    <reaction evidence="19">
        <text>L-seryl-[protein] + ATP = O-phospho-L-seryl-[protein] + ADP + H(+)</text>
        <dbReference type="Rhea" id="RHEA:17989"/>
        <dbReference type="Rhea" id="RHEA-COMP:9863"/>
        <dbReference type="Rhea" id="RHEA-COMP:11604"/>
        <dbReference type="ChEBI" id="CHEBI:15378"/>
        <dbReference type="ChEBI" id="CHEBI:29999"/>
        <dbReference type="ChEBI" id="CHEBI:30616"/>
        <dbReference type="ChEBI" id="CHEBI:83421"/>
        <dbReference type="ChEBI" id="CHEBI:456216"/>
        <dbReference type="EC" id="2.7.11.1"/>
    </reaction>
</comment>
<dbReference type="FunFam" id="3.80.10.10:FF:000041">
    <property type="entry name" value="LRR receptor-like serine/threonine-protein kinase ERECTA"/>
    <property type="match status" value="1"/>
</dbReference>
<evidence type="ECO:0000256" key="14">
    <source>
        <dbReference type="ARBA" id="ARBA00022989"/>
    </source>
</evidence>
<gene>
    <name evidence="24" type="primary">LOC109015190</name>
</gene>
<keyword evidence="14 21" id="KW-1133">Transmembrane helix</keyword>
<keyword evidence="23" id="KW-1185">Reference proteome</keyword>
<feature type="binding site" evidence="20">
    <location>
        <position position="71"/>
    </location>
    <ligand>
        <name>ATP</name>
        <dbReference type="ChEBI" id="CHEBI:30616"/>
    </ligand>
</feature>
<keyword evidence="11 20" id="KW-0547">Nucleotide-binding</keyword>
<reference evidence="24" key="1">
    <citation type="submission" date="2025-08" db="UniProtKB">
        <authorList>
            <consortium name="RefSeq"/>
        </authorList>
    </citation>
    <scope>IDENTIFICATION</scope>
    <source>
        <tissue evidence="24">Leaves</tissue>
    </source>
</reference>
<comment type="catalytic activity">
    <reaction evidence="18">
        <text>L-threonyl-[protein] + ATP = O-phospho-L-threonyl-[protein] + ADP + H(+)</text>
        <dbReference type="Rhea" id="RHEA:46608"/>
        <dbReference type="Rhea" id="RHEA-COMP:11060"/>
        <dbReference type="Rhea" id="RHEA-COMP:11605"/>
        <dbReference type="ChEBI" id="CHEBI:15378"/>
        <dbReference type="ChEBI" id="CHEBI:30013"/>
        <dbReference type="ChEBI" id="CHEBI:30616"/>
        <dbReference type="ChEBI" id="CHEBI:61977"/>
        <dbReference type="ChEBI" id="CHEBI:456216"/>
        <dbReference type="EC" id="2.7.11.1"/>
    </reaction>
</comment>
<name>A0A6P9ECP2_JUGRE</name>
<dbReference type="OrthoDB" id="676979at2759"/>
<evidence type="ECO:0000256" key="15">
    <source>
        <dbReference type="ARBA" id="ARBA00023136"/>
    </source>
</evidence>
<keyword evidence="12" id="KW-0418">Kinase</keyword>
<dbReference type="InParanoid" id="A0A6P9ECP2"/>
<keyword evidence="5" id="KW-0597">Phosphoprotein</keyword>
<keyword evidence="7" id="KW-0808">Transferase</keyword>
<feature type="binding site" evidence="20">
    <location>
        <position position="995"/>
    </location>
    <ligand>
        <name>ATP</name>
        <dbReference type="ChEBI" id="CHEBI:30616"/>
    </ligand>
</feature>
<dbReference type="GO" id="GO:0016020">
    <property type="term" value="C:membrane"/>
    <property type="evidence" value="ECO:0000318"/>
    <property type="project" value="GO_Central"/>
</dbReference>
<evidence type="ECO:0000256" key="16">
    <source>
        <dbReference type="ARBA" id="ARBA00023170"/>
    </source>
</evidence>
<dbReference type="InterPro" id="IPR051809">
    <property type="entry name" value="Plant_receptor-like_S/T_kinase"/>
</dbReference>
<evidence type="ECO:0000313" key="24">
    <source>
        <dbReference type="RefSeq" id="XP_035545106.1"/>
    </source>
</evidence>
<dbReference type="Pfam" id="PF13855">
    <property type="entry name" value="LRR_8"/>
    <property type="match status" value="3"/>
</dbReference>
<dbReference type="InterPro" id="IPR011009">
    <property type="entry name" value="Kinase-like_dom_sf"/>
</dbReference>
<evidence type="ECO:0000313" key="23">
    <source>
        <dbReference type="Proteomes" id="UP000235220"/>
    </source>
</evidence>
<dbReference type="SMART" id="SM00369">
    <property type="entry name" value="LRR_TYP"/>
    <property type="match status" value="11"/>
</dbReference>
<evidence type="ECO:0000259" key="22">
    <source>
        <dbReference type="PROSITE" id="PS50011"/>
    </source>
</evidence>
<feature type="domain" description="Protein kinase" evidence="22">
    <location>
        <begin position="967"/>
        <end position="1218"/>
    </location>
</feature>
<keyword evidence="6" id="KW-0433">Leucine-rich repeat</keyword>
<evidence type="ECO:0000256" key="9">
    <source>
        <dbReference type="ARBA" id="ARBA00022729"/>
    </source>
</evidence>
<organism evidence="23 24">
    <name type="scientific">Juglans regia</name>
    <name type="common">English walnut</name>
    <dbReference type="NCBI Taxonomy" id="51240"/>
    <lineage>
        <taxon>Eukaryota</taxon>
        <taxon>Viridiplantae</taxon>
        <taxon>Streptophyta</taxon>
        <taxon>Embryophyta</taxon>
        <taxon>Tracheophyta</taxon>
        <taxon>Spermatophyta</taxon>
        <taxon>Magnoliopsida</taxon>
        <taxon>eudicotyledons</taxon>
        <taxon>Gunneridae</taxon>
        <taxon>Pentapetalae</taxon>
        <taxon>rosids</taxon>
        <taxon>fabids</taxon>
        <taxon>Fagales</taxon>
        <taxon>Juglandaceae</taxon>
        <taxon>Juglans</taxon>
    </lineage>
</organism>
<evidence type="ECO:0000256" key="10">
    <source>
        <dbReference type="ARBA" id="ARBA00022737"/>
    </source>
</evidence>
<keyword evidence="8 21" id="KW-0812">Transmembrane</keyword>
<evidence type="ECO:0000256" key="3">
    <source>
        <dbReference type="ARBA" id="ARBA00022475"/>
    </source>
</evidence>
<dbReference type="InterPro" id="IPR032675">
    <property type="entry name" value="LRR_dom_sf"/>
</dbReference>
<dbReference type="SUPFAM" id="SSF56112">
    <property type="entry name" value="Protein kinase-like (PK-like)"/>
    <property type="match status" value="2"/>
</dbReference>
<keyword evidence="16" id="KW-0675">Receptor</keyword>
<evidence type="ECO:0000256" key="1">
    <source>
        <dbReference type="ARBA" id="ARBA00004162"/>
    </source>
</evidence>
<evidence type="ECO:0000256" key="6">
    <source>
        <dbReference type="ARBA" id="ARBA00022614"/>
    </source>
</evidence>
<keyword evidence="4" id="KW-0723">Serine/threonine-protein kinase</keyword>
<dbReference type="FunFam" id="3.80.10.10:FF:000095">
    <property type="entry name" value="LRR receptor-like serine/threonine-protein kinase GSO1"/>
    <property type="match status" value="2"/>
</dbReference>
<keyword evidence="13 20" id="KW-0067">ATP-binding</keyword>
<evidence type="ECO:0000256" key="2">
    <source>
        <dbReference type="ARBA" id="ARBA00012513"/>
    </source>
</evidence>
<keyword evidence="15 21" id="KW-0472">Membrane</keyword>
<dbReference type="Gene3D" id="1.10.510.10">
    <property type="entry name" value="Transferase(Phosphotransferase) domain 1"/>
    <property type="match status" value="2"/>
</dbReference>
<dbReference type="GO" id="GO:0004674">
    <property type="term" value="F:protein serine/threonine kinase activity"/>
    <property type="evidence" value="ECO:0000318"/>
    <property type="project" value="GO_Central"/>
</dbReference>
<dbReference type="RefSeq" id="XP_035545106.1">
    <property type="nucleotide sequence ID" value="XM_035689213.1"/>
</dbReference>
<evidence type="ECO:0000256" key="19">
    <source>
        <dbReference type="ARBA" id="ARBA00048679"/>
    </source>
</evidence>
<dbReference type="InterPro" id="IPR001245">
    <property type="entry name" value="Ser-Thr/Tyr_kinase_cat_dom"/>
</dbReference>
<dbReference type="SUPFAM" id="SSF52047">
    <property type="entry name" value="RNI-like"/>
    <property type="match status" value="2"/>
</dbReference>
<evidence type="ECO:0000256" key="8">
    <source>
        <dbReference type="ARBA" id="ARBA00022692"/>
    </source>
</evidence>
<evidence type="ECO:0000256" key="17">
    <source>
        <dbReference type="ARBA" id="ARBA00023180"/>
    </source>
</evidence>
<dbReference type="SMART" id="SM00220">
    <property type="entry name" value="S_TKc"/>
    <property type="match status" value="2"/>
</dbReference>
<evidence type="ECO:0000256" key="21">
    <source>
        <dbReference type="SAM" id="Phobius"/>
    </source>
</evidence>
<dbReference type="PROSITE" id="PS00107">
    <property type="entry name" value="PROTEIN_KINASE_ATP"/>
    <property type="match status" value="2"/>
</dbReference>
<dbReference type="AlphaFoldDB" id="A0A6P9ECP2"/>
<dbReference type="FunFam" id="3.30.200.20:FF:000661">
    <property type="entry name" value="Serine-threonine protein kinase plant-type"/>
    <property type="match status" value="2"/>
</dbReference>
<dbReference type="Pfam" id="PF00560">
    <property type="entry name" value="LRR_1"/>
    <property type="match status" value="7"/>
</dbReference>